<name>A0AA86MZG2_9BACT</name>
<dbReference type="AlphaFoldDB" id="A0AA86MZG2"/>
<keyword evidence="4" id="KW-1185">Reference proteome</keyword>
<dbReference type="Proteomes" id="UP001179121">
    <property type="component" value="Chromosome"/>
</dbReference>
<reference evidence="3" key="1">
    <citation type="submission" date="2022-10" db="EMBL/GenBank/DDBJ databases">
        <authorList>
            <person name="Koch H."/>
        </authorList>
    </citation>
    <scope>NUCLEOTIDE SEQUENCE</scope>
    <source>
        <strain evidence="3">DNF</strain>
    </source>
</reference>
<evidence type="ECO:0000256" key="1">
    <source>
        <dbReference type="SAM" id="MobiDB-lite"/>
    </source>
</evidence>
<feature type="transmembrane region" description="Helical" evidence="2">
    <location>
        <begin position="51"/>
        <end position="69"/>
    </location>
</feature>
<dbReference type="KEGG" id="nti:DNFV4_02305"/>
<evidence type="ECO:0000313" key="3">
    <source>
        <dbReference type="EMBL" id="CAI4031884.1"/>
    </source>
</evidence>
<organism evidence="3 4">
    <name type="scientific">Nitrospira tepida</name>
    <dbReference type="NCBI Taxonomy" id="2973512"/>
    <lineage>
        <taxon>Bacteria</taxon>
        <taxon>Pseudomonadati</taxon>
        <taxon>Nitrospirota</taxon>
        <taxon>Nitrospiria</taxon>
        <taxon>Nitrospirales</taxon>
        <taxon>Nitrospiraceae</taxon>
        <taxon>Nitrospira</taxon>
    </lineage>
</organism>
<gene>
    <name evidence="3" type="ORF">DNFV4_02305</name>
</gene>
<feature type="region of interest" description="Disordered" evidence="1">
    <location>
        <begin position="1"/>
        <end position="36"/>
    </location>
</feature>
<protein>
    <submittedName>
        <fullName evidence="3">Uncharacterized protein</fullName>
    </submittedName>
</protein>
<sequence length="148" mass="16904">MDVPAQASKPGLLSDLGEDHSIDRPPASNEPLSPAAADSKPFLCRPLVRKTIYVGFGLMFAAMLAWRFYPVLTDPTFEKHVAEKRVAVGMTREQVMQSWGSPYTMRVSYTDDGLRREEWVYEDWIDSATVKHRYLYFEEGVLVGGWYH</sequence>
<proteinExistence type="predicted"/>
<dbReference type="RefSeq" id="WP_289268641.1">
    <property type="nucleotide sequence ID" value="NZ_OX365700.1"/>
</dbReference>
<keyword evidence="2" id="KW-0812">Transmembrane</keyword>
<evidence type="ECO:0000313" key="4">
    <source>
        <dbReference type="Proteomes" id="UP001179121"/>
    </source>
</evidence>
<keyword evidence="2" id="KW-0472">Membrane</keyword>
<evidence type="ECO:0000256" key="2">
    <source>
        <dbReference type="SAM" id="Phobius"/>
    </source>
</evidence>
<accession>A0AA86MZG2</accession>
<keyword evidence="2" id="KW-1133">Transmembrane helix</keyword>
<dbReference type="EMBL" id="OX365700">
    <property type="protein sequence ID" value="CAI4031884.1"/>
    <property type="molecule type" value="Genomic_DNA"/>
</dbReference>